<comment type="subcellular location">
    <subcellularLocation>
        <location evidence="1">Nucleus</location>
    </subcellularLocation>
</comment>
<dbReference type="Gene3D" id="1.10.10.60">
    <property type="entry name" value="Homeodomain-like"/>
    <property type="match status" value="2"/>
</dbReference>
<evidence type="ECO:0000256" key="1">
    <source>
        <dbReference type="ARBA" id="ARBA00004123"/>
    </source>
</evidence>
<sequence length="307" mass="35399">MRFCISSDFLGCIGNRFNDEFLESTNIVQNKQLNNNVTNLAPTAFFEQPHAFSSLHAEALSHMEHERDEHVNSSTANLSDLQLIVSSCGGEQSAGDDDDGSCAYSVKGFWTVEEDRKLIKLVRQYGLKKWALIADQMDGRIGKQCRERWQNHLRPDIKKSLVWTDDEEKLIIWAHEKFGNRWVEIAKCVPGRSENAIKNHWNATIRKQTSKRKIRKPERLRGLAQSTVLEEYIKKKYFDDNESSPSTNMETENNNNNNNKINDNRLSHSDSLINEDGPSYHLTALETFEEEMNFMKNLFPNKDNVIS</sequence>
<keyword evidence="9" id="KW-1185">Reference proteome</keyword>
<evidence type="ECO:0000313" key="9">
    <source>
        <dbReference type="Proteomes" id="UP001153555"/>
    </source>
</evidence>
<accession>A0A9N7RRP3</accession>
<evidence type="ECO:0000256" key="3">
    <source>
        <dbReference type="ARBA" id="ARBA00023125"/>
    </source>
</evidence>
<keyword evidence="4" id="KW-0539">Nucleus</keyword>
<dbReference type="GO" id="GO:0000981">
    <property type="term" value="F:DNA-binding transcription factor activity, RNA polymerase II-specific"/>
    <property type="evidence" value="ECO:0007669"/>
    <property type="project" value="TreeGrafter"/>
</dbReference>
<dbReference type="InterPro" id="IPR017930">
    <property type="entry name" value="Myb_dom"/>
</dbReference>
<dbReference type="AlphaFoldDB" id="A0A9N7RRP3"/>
<dbReference type="SMART" id="SM00717">
    <property type="entry name" value="SANT"/>
    <property type="match status" value="2"/>
</dbReference>
<dbReference type="GO" id="GO:0000978">
    <property type="term" value="F:RNA polymerase II cis-regulatory region sequence-specific DNA binding"/>
    <property type="evidence" value="ECO:0007669"/>
    <property type="project" value="TreeGrafter"/>
</dbReference>
<evidence type="ECO:0000259" key="7">
    <source>
        <dbReference type="PROSITE" id="PS51294"/>
    </source>
</evidence>
<feature type="domain" description="HTH myb-type" evidence="7">
    <location>
        <begin position="106"/>
        <end position="157"/>
    </location>
</feature>
<dbReference type="Proteomes" id="UP001153555">
    <property type="component" value="Unassembled WGS sequence"/>
</dbReference>
<keyword evidence="3" id="KW-0238">DNA-binding</keyword>
<evidence type="ECO:0000256" key="5">
    <source>
        <dbReference type="SAM" id="MobiDB-lite"/>
    </source>
</evidence>
<dbReference type="OrthoDB" id="2143914at2759"/>
<name>A0A9N7RRP3_STRHE</name>
<feature type="domain" description="Myb-like" evidence="6">
    <location>
        <begin position="163"/>
        <end position="205"/>
    </location>
</feature>
<protein>
    <submittedName>
        <fullName evidence="8">Myb domain protein 119</fullName>
    </submittedName>
</protein>
<dbReference type="SUPFAM" id="SSF46689">
    <property type="entry name" value="Homeodomain-like"/>
    <property type="match status" value="1"/>
</dbReference>
<gene>
    <name evidence="8" type="ORF">SHERM_09148</name>
</gene>
<dbReference type="FunFam" id="1.10.10.60:FF:000010">
    <property type="entry name" value="Transcriptional activator Myb isoform A"/>
    <property type="match status" value="1"/>
</dbReference>
<evidence type="ECO:0000256" key="4">
    <source>
        <dbReference type="ARBA" id="ARBA00023242"/>
    </source>
</evidence>
<organism evidence="8 9">
    <name type="scientific">Striga hermonthica</name>
    <name type="common">Purple witchweed</name>
    <name type="synonym">Buchnera hermonthica</name>
    <dbReference type="NCBI Taxonomy" id="68872"/>
    <lineage>
        <taxon>Eukaryota</taxon>
        <taxon>Viridiplantae</taxon>
        <taxon>Streptophyta</taxon>
        <taxon>Embryophyta</taxon>
        <taxon>Tracheophyta</taxon>
        <taxon>Spermatophyta</taxon>
        <taxon>Magnoliopsida</taxon>
        <taxon>eudicotyledons</taxon>
        <taxon>Gunneridae</taxon>
        <taxon>Pentapetalae</taxon>
        <taxon>asterids</taxon>
        <taxon>lamiids</taxon>
        <taxon>Lamiales</taxon>
        <taxon>Orobanchaceae</taxon>
        <taxon>Buchnereae</taxon>
        <taxon>Striga</taxon>
    </lineage>
</organism>
<feature type="region of interest" description="Disordered" evidence="5">
    <location>
        <begin position="239"/>
        <end position="272"/>
    </location>
</feature>
<reference evidence="8" key="1">
    <citation type="submission" date="2019-12" db="EMBL/GenBank/DDBJ databases">
        <authorList>
            <person name="Scholes J."/>
        </authorList>
    </citation>
    <scope>NUCLEOTIDE SEQUENCE</scope>
</reference>
<comment type="caution">
    <text evidence="8">The sequence shown here is derived from an EMBL/GenBank/DDBJ whole genome shotgun (WGS) entry which is preliminary data.</text>
</comment>
<dbReference type="Pfam" id="PF00249">
    <property type="entry name" value="Myb_DNA-binding"/>
    <property type="match status" value="2"/>
</dbReference>
<feature type="domain" description="Myb-like" evidence="6">
    <location>
        <begin position="107"/>
        <end position="153"/>
    </location>
</feature>
<proteinExistence type="predicted"/>
<evidence type="ECO:0000259" key="6">
    <source>
        <dbReference type="PROSITE" id="PS50090"/>
    </source>
</evidence>
<evidence type="ECO:0000313" key="8">
    <source>
        <dbReference type="EMBL" id="CAA0843374.1"/>
    </source>
</evidence>
<dbReference type="InterPro" id="IPR001005">
    <property type="entry name" value="SANT/Myb"/>
</dbReference>
<dbReference type="CDD" id="cd00167">
    <property type="entry name" value="SANT"/>
    <property type="match status" value="2"/>
</dbReference>
<dbReference type="PROSITE" id="PS51294">
    <property type="entry name" value="HTH_MYB"/>
    <property type="match status" value="2"/>
</dbReference>
<dbReference type="InterPro" id="IPR009057">
    <property type="entry name" value="Homeodomain-like_sf"/>
</dbReference>
<feature type="domain" description="HTH myb-type" evidence="7">
    <location>
        <begin position="163"/>
        <end position="209"/>
    </location>
</feature>
<dbReference type="PROSITE" id="PS50090">
    <property type="entry name" value="MYB_LIKE"/>
    <property type="match status" value="2"/>
</dbReference>
<dbReference type="PANTHER" id="PTHR45614">
    <property type="entry name" value="MYB PROTEIN-RELATED"/>
    <property type="match status" value="1"/>
</dbReference>
<evidence type="ECO:0000256" key="2">
    <source>
        <dbReference type="ARBA" id="ARBA00022737"/>
    </source>
</evidence>
<dbReference type="EMBL" id="CACSLK010035018">
    <property type="protein sequence ID" value="CAA0843374.1"/>
    <property type="molecule type" value="Genomic_DNA"/>
</dbReference>
<keyword evidence="2" id="KW-0677">Repeat</keyword>
<feature type="compositionally biased region" description="Low complexity" evidence="5">
    <location>
        <begin position="243"/>
        <end position="261"/>
    </location>
</feature>
<dbReference type="PANTHER" id="PTHR45614:SF218">
    <property type="entry name" value="TRANSCRIPTION FACTOR MYB119-RELATED"/>
    <property type="match status" value="1"/>
</dbReference>
<dbReference type="GO" id="GO:0005634">
    <property type="term" value="C:nucleus"/>
    <property type="evidence" value="ECO:0007669"/>
    <property type="project" value="UniProtKB-SubCell"/>
</dbReference>
<dbReference type="InterPro" id="IPR050560">
    <property type="entry name" value="MYB_TF"/>
</dbReference>